<dbReference type="InterPro" id="IPR004695">
    <property type="entry name" value="SLAC1/Mae1/Ssu1/TehA"/>
</dbReference>
<dbReference type="GO" id="GO:0005886">
    <property type="term" value="C:plasma membrane"/>
    <property type="evidence" value="ECO:0007669"/>
    <property type="project" value="TreeGrafter"/>
</dbReference>
<dbReference type="InterPro" id="IPR038665">
    <property type="entry name" value="Voltage-dep_anion_channel_sf"/>
</dbReference>
<evidence type="ECO:0000313" key="7">
    <source>
        <dbReference type="Proteomes" id="UP000254329"/>
    </source>
</evidence>
<comment type="subcellular location">
    <subcellularLocation>
        <location evidence="1">Membrane</location>
        <topology evidence="1">Multi-pass membrane protein</topology>
    </subcellularLocation>
</comment>
<feature type="transmembrane region" description="Helical" evidence="5">
    <location>
        <begin position="240"/>
        <end position="261"/>
    </location>
</feature>
<feature type="transmembrane region" description="Helical" evidence="5">
    <location>
        <begin position="94"/>
        <end position="113"/>
    </location>
</feature>
<evidence type="ECO:0000256" key="4">
    <source>
        <dbReference type="ARBA" id="ARBA00023136"/>
    </source>
</evidence>
<feature type="transmembrane region" description="Helical" evidence="5">
    <location>
        <begin position="61"/>
        <end position="82"/>
    </location>
</feature>
<keyword evidence="4 5" id="KW-0472">Membrane</keyword>
<keyword evidence="7" id="KW-1185">Reference proteome</keyword>
<gene>
    <name evidence="6" type="primary">tehA</name>
    <name evidence="6" type="ORF">NCTC1659_00111</name>
</gene>
<keyword evidence="3 5" id="KW-1133">Transmembrane helix</keyword>
<feature type="transmembrane region" description="Helical" evidence="5">
    <location>
        <begin position="182"/>
        <end position="203"/>
    </location>
</feature>
<organism evidence="6 7">
    <name type="scientific">Canicola haemoglobinophilus</name>
    <dbReference type="NCBI Taxonomy" id="733"/>
    <lineage>
        <taxon>Bacteria</taxon>
        <taxon>Pseudomonadati</taxon>
        <taxon>Pseudomonadota</taxon>
        <taxon>Gammaproteobacteria</taxon>
        <taxon>Pasteurellales</taxon>
        <taxon>Pasteurellaceae</taxon>
        <taxon>Canicola</taxon>
    </lineage>
</organism>
<dbReference type="GO" id="GO:0046583">
    <property type="term" value="F:monoatomic cation efflux transmembrane transporter activity"/>
    <property type="evidence" value="ECO:0007669"/>
    <property type="project" value="TreeGrafter"/>
</dbReference>
<dbReference type="InterPro" id="IPR052951">
    <property type="entry name" value="Tellurite_res_ion_channel"/>
</dbReference>
<evidence type="ECO:0000256" key="2">
    <source>
        <dbReference type="ARBA" id="ARBA00022692"/>
    </source>
</evidence>
<dbReference type="AlphaFoldDB" id="A0A377HRC1"/>
<feature type="transmembrane region" description="Helical" evidence="5">
    <location>
        <begin position="215"/>
        <end position="233"/>
    </location>
</feature>
<evidence type="ECO:0000256" key="1">
    <source>
        <dbReference type="ARBA" id="ARBA00004141"/>
    </source>
</evidence>
<reference evidence="6 7" key="1">
    <citation type="submission" date="2018-06" db="EMBL/GenBank/DDBJ databases">
        <authorList>
            <consortium name="Pathogen Informatics"/>
            <person name="Doyle S."/>
        </authorList>
    </citation>
    <scope>NUCLEOTIDE SEQUENCE [LARGE SCALE GENOMIC DNA]</scope>
    <source>
        <strain evidence="6 7">NCTC1659</strain>
    </source>
</reference>
<dbReference type="Proteomes" id="UP000254329">
    <property type="component" value="Unassembled WGS sequence"/>
</dbReference>
<keyword evidence="2 5" id="KW-0812">Transmembrane</keyword>
<dbReference type="Pfam" id="PF03595">
    <property type="entry name" value="SLAC1"/>
    <property type="match status" value="1"/>
</dbReference>
<proteinExistence type="predicted"/>
<feature type="transmembrane region" description="Helical" evidence="5">
    <location>
        <begin position="267"/>
        <end position="292"/>
    </location>
</feature>
<evidence type="ECO:0000313" key="6">
    <source>
        <dbReference type="EMBL" id="STO58893.1"/>
    </source>
</evidence>
<feature type="transmembrane region" description="Helical" evidence="5">
    <location>
        <begin position="31"/>
        <end position="49"/>
    </location>
</feature>
<dbReference type="Gene3D" id="1.50.10.150">
    <property type="entry name" value="Voltage-dependent anion channel"/>
    <property type="match status" value="1"/>
</dbReference>
<name>A0A377HRC1_9PAST</name>
<protein>
    <submittedName>
        <fullName evidence="6">Potassium-tellurite ethidium and proflavin transporter</fullName>
    </submittedName>
</protein>
<dbReference type="EMBL" id="UGHF01000001">
    <property type="protein sequence ID" value="STO58893.1"/>
    <property type="molecule type" value="Genomic_DNA"/>
</dbReference>
<sequence length="299" mass="33463">MSLGLGGLTLAWRQAEMLFPYASLVEQDLTILSVGSWALFILLYLYKILKYYEQVQQELSDPIRVCILALIPLSSMVIGAILYKNYALVGKSLILLSVAGQTIFSVIYIGGFLKGKSFNEEAIQPTFYLPTIAVNFTSGACLALIGLVDLAYVYLGTGFLSWIFFEPIMLQRLRLNEFYAPLRPTLGIVLAPAFVGSSAYLSINGGELDLWVKLLWGYGLLQLFFMLRLLPWIAEKGFTLSFWAFSFGLAAIANDAIVFINKGNYPIIGTALFVFANMGFAFLLIITLKTLWKREFWLK</sequence>
<dbReference type="PANTHER" id="PTHR37955:SF1">
    <property type="entry name" value="DEP DOMAIN-CONTAINING PROTEIN"/>
    <property type="match status" value="1"/>
</dbReference>
<feature type="transmembrane region" description="Helical" evidence="5">
    <location>
        <begin position="151"/>
        <end position="170"/>
    </location>
</feature>
<feature type="transmembrane region" description="Helical" evidence="5">
    <location>
        <begin position="125"/>
        <end position="145"/>
    </location>
</feature>
<dbReference type="PANTHER" id="PTHR37955">
    <property type="entry name" value="TELLURITE RESISTANCE PROTEIN TEHA"/>
    <property type="match status" value="1"/>
</dbReference>
<evidence type="ECO:0000256" key="5">
    <source>
        <dbReference type="SAM" id="Phobius"/>
    </source>
</evidence>
<evidence type="ECO:0000256" key="3">
    <source>
        <dbReference type="ARBA" id="ARBA00022989"/>
    </source>
</evidence>
<accession>A0A377HRC1</accession>
<dbReference type="STRING" id="733.B0186_02825"/>